<evidence type="ECO:0000256" key="1">
    <source>
        <dbReference type="SAM" id="MobiDB-lite"/>
    </source>
</evidence>
<comment type="caution">
    <text evidence="2">The sequence shown here is derived from an EMBL/GenBank/DDBJ whole genome shotgun (WGS) entry which is preliminary data.</text>
</comment>
<name>A0AAD6FJK4_9TELE</name>
<gene>
    <name evidence="2" type="ORF">JOQ06_002328</name>
</gene>
<sequence length="167" mass="19005">SPSLLWTIHRQQDQSLADLRPGCRVGSWAGMGNQAARWRLRRRREDGTHTRVEDGGGERNVKDTRPHEGSMKGGAHSRNERVRMEERKQRNQILHYQVSLGSRTPPPPPPVGPIHLPSTQPPAFLILSTNRKGLDVGGPLMTQHFTDPHRNRQKRGDLLVRDLFHMD</sequence>
<dbReference type="EMBL" id="JAPTMU010000009">
    <property type="protein sequence ID" value="KAJ4937696.1"/>
    <property type="molecule type" value="Genomic_DNA"/>
</dbReference>
<feature type="compositionally biased region" description="Basic and acidic residues" evidence="1">
    <location>
        <begin position="43"/>
        <end position="70"/>
    </location>
</feature>
<dbReference type="Proteomes" id="UP001219934">
    <property type="component" value="Unassembled WGS sequence"/>
</dbReference>
<feature type="region of interest" description="Disordered" evidence="1">
    <location>
        <begin position="41"/>
        <end position="88"/>
    </location>
</feature>
<feature type="non-terminal residue" evidence="2">
    <location>
        <position position="167"/>
    </location>
</feature>
<accession>A0AAD6FJK4</accession>
<dbReference type="AlphaFoldDB" id="A0AAD6FJK4"/>
<evidence type="ECO:0000313" key="3">
    <source>
        <dbReference type="Proteomes" id="UP001219934"/>
    </source>
</evidence>
<feature type="non-terminal residue" evidence="2">
    <location>
        <position position="1"/>
    </location>
</feature>
<reference evidence="2" key="1">
    <citation type="submission" date="2022-11" db="EMBL/GenBank/DDBJ databases">
        <title>Chromosome-level genome of Pogonophryne albipinna.</title>
        <authorList>
            <person name="Jo E."/>
        </authorList>
    </citation>
    <scope>NUCLEOTIDE SEQUENCE</scope>
    <source>
        <strain evidence="2">SGF0006</strain>
        <tissue evidence="2">Muscle</tissue>
    </source>
</reference>
<organism evidence="2 3">
    <name type="scientific">Pogonophryne albipinna</name>
    <dbReference type="NCBI Taxonomy" id="1090488"/>
    <lineage>
        <taxon>Eukaryota</taxon>
        <taxon>Metazoa</taxon>
        <taxon>Chordata</taxon>
        <taxon>Craniata</taxon>
        <taxon>Vertebrata</taxon>
        <taxon>Euteleostomi</taxon>
        <taxon>Actinopterygii</taxon>
        <taxon>Neopterygii</taxon>
        <taxon>Teleostei</taxon>
        <taxon>Neoteleostei</taxon>
        <taxon>Acanthomorphata</taxon>
        <taxon>Eupercaria</taxon>
        <taxon>Perciformes</taxon>
        <taxon>Notothenioidei</taxon>
        <taxon>Pogonophryne</taxon>
    </lineage>
</organism>
<keyword evidence="3" id="KW-1185">Reference proteome</keyword>
<feature type="compositionally biased region" description="Basic and acidic residues" evidence="1">
    <location>
        <begin position="77"/>
        <end position="88"/>
    </location>
</feature>
<evidence type="ECO:0000313" key="2">
    <source>
        <dbReference type="EMBL" id="KAJ4937696.1"/>
    </source>
</evidence>
<protein>
    <submittedName>
        <fullName evidence="2">Uncharacterized protein</fullName>
    </submittedName>
</protein>
<proteinExistence type="predicted"/>